<dbReference type="NCBIfam" id="NF004679">
    <property type="entry name" value="PRK06019.1-5"/>
    <property type="match status" value="1"/>
</dbReference>
<dbReference type="GO" id="GO:0006189">
    <property type="term" value="P:'de novo' IMP biosynthetic process"/>
    <property type="evidence" value="ECO:0007669"/>
    <property type="project" value="UniProtKB-UniRule"/>
</dbReference>
<comment type="similarity">
    <text evidence="4 5">Belongs to the PurK/PurT family.</text>
</comment>
<evidence type="ECO:0000313" key="7">
    <source>
        <dbReference type="EMBL" id="NBG65430.1"/>
    </source>
</evidence>
<protein>
    <recommendedName>
        <fullName evidence="4 5">N5-carboxyaminoimidazole ribonucleotide synthase</fullName>
        <shortName evidence="4 5">N5-CAIR synthase</shortName>
        <ecNumber evidence="4 5">6.3.4.18</ecNumber>
    </recommendedName>
    <alternativeName>
        <fullName evidence="4 5">5-(carboxyamino)imidazole ribonucleotide synthetase</fullName>
    </alternativeName>
</protein>
<keyword evidence="4 5" id="KW-0436">Ligase</keyword>
<dbReference type="GO" id="GO:0034028">
    <property type="term" value="F:5-(carboxyamino)imidazole ribonucleotide synthase activity"/>
    <property type="evidence" value="ECO:0007669"/>
    <property type="project" value="UniProtKB-UniRule"/>
</dbReference>
<feature type="binding site" evidence="4">
    <location>
        <begin position="177"/>
        <end position="180"/>
    </location>
    <ligand>
        <name>ATP</name>
        <dbReference type="ChEBI" id="CHEBI:30616"/>
    </ligand>
</feature>
<comment type="subunit">
    <text evidence="4 5">Homodimer.</text>
</comment>
<dbReference type="InterPro" id="IPR016185">
    <property type="entry name" value="PreATP-grasp_dom_sf"/>
</dbReference>
<dbReference type="InterPro" id="IPR040686">
    <property type="entry name" value="PurK_C"/>
</dbReference>
<dbReference type="Gene3D" id="3.30.1490.20">
    <property type="entry name" value="ATP-grasp fold, A domain"/>
    <property type="match status" value="1"/>
</dbReference>
<evidence type="ECO:0000256" key="3">
    <source>
        <dbReference type="ARBA" id="ARBA00022840"/>
    </source>
</evidence>
<dbReference type="GO" id="GO:0005829">
    <property type="term" value="C:cytosol"/>
    <property type="evidence" value="ECO:0007669"/>
    <property type="project" value="TreeGrafter"/>
</dbReference>
<dbReference type="EMBL" id="WWNE01000005">
    <property type="protein sequence ID" value="NBG65430.1"/>
    <property type="molecule type" value="Genomic_DNA"/>
</dbReference>
<evidence type="ECO:0000313" key="8">
    <source>
        <dbReference type="Proteomes" id="UP000470771"/>
    </source>
</evidence>
<dbReference type="Pfam" id="PF02222">
    <property type="entry name" value="ATP-grasp"/>
    <property type="match status" value="1"/>
</dbReference>
<dbReference type="NCBIfam" id="TIGR01161">
    <property type="entry name" value="purK"/>
    <property type="match status" value="1"/>
</dbReference>
<dbReference type="SUPFAM" id="SSF56059">
    <property type="entry name" value="Glutathione synthetase ATP-binding domain-like"/>
    <property type="match status" value="1"/>
</dbReference>
<keyword evidence="3 4" id="KW-0067">ATP-binding</keyword>
<evidence type="ECO:0000256" key="5">
    <source>
        <dbReference type="RuleBase" id="RU361200"/>
    </source>
</evidence>
<reference evidence="7 8" key="1">
    <citation type="submission" date="2019-12" db="EMBL/GenBank/DDBJ databases">
        <authorList>
            <person name="Zhao J."/>
        </authorList>
    </citation>
    <scope>NUCLEOTIDE SEQUENCE [LARGE SCALE GENOMIC DNA]</scope>
    <source>
        <strain evidence="7 8">S-15</strain>
    </source>
</reference>
<dbReference type="GO" id="GO:0004638">
    <property type="term" value="F:phosphoribosylaminoimidazole carboxylase activity"/>
    <property type="evidence" value="ECO:0007669"/>
    <property type="project" value="InterPro"/>
</dbReference>
<dbReference type="SUPFAM" id="SSF51246">
    <property type="entry name" value="Rudiment single hybrid motif"/>
    <property type="match status" value="1"/>
</dbReference>
<comment type="catalytic activity">
    <reaction evidence="4 5">
        <text>5-amino-1-(5-phospho-beta-D-ribosyl)imidazole + hydrogencarbonate + ATP = 5-carboxyamino-1-(5-phospho-D-ribosyl)imidazole + ADP + phosphate + 2 H(+)</text>
        <dbReference type="Rhea" id="RHEA:19317"/>
        <dbReference type="ChEBI" id="CHEBI:15378"/>
        <dbReference type="ChEBI" id="CHEBI:17544"/>
        <dbReference type="ChEBI" id="CHEBI:30616"/>
        <dbReference type="ChEBI" id="CHEBI:43474"/>
        <dbReference type="ChEBI" id="CHEBI:58730"/>
        <dbReference type="ChEBI" id="CHEBI:137981"/>
        <dbReference type="ChEBI" id="CHEBI:456216"/>
        <dbReference type="EC" id="6.3.4.18"/>
    </reaction>
</comment>
<proteinExistence type="inferred from homology"/>
<dbReference type="EC" id="6.3.4.18" evidence="4 5"/>
<dbReference type="PANTHER" id="PTHR11609:SF5">
    <property type="entry name" value="PHOSPHORIBOSYLAMINOIMIDAZOLE CARBOXYLASE"/>
    <property type="match status" value="1"/>
</dbReference>
<comment type="pathway">
    <text evidence="4 5">Purine metabolism; IMP biosynthesis via de novo pathway; 5-amino-1-(5-phospho-D-ribosyl)imidazole-4-carboxylate from 5-amino-1-(5-phospho-D-ribosyl)imidazole (N5-CAIR route): step 1/2.</text>
</comment>
<comment type="caution">
    <text evidence="7">The sequence shown here is derived from an EMBL/GenBank/DDBJ whole genome shotgun (WGS) entry which is preliminary data.</text>
</comment>
<dbReference type="Gene3D" id="3.30.470.20">
    <property type="entry name" value="ATP-grasp fold, B domain"/>
    <property type="match status" value="1"/>
</dbReference>
<dbReference type="Pfam" id="PF17769">
    <property type="entry name" value="PurK_C"/>
    <property type="match status" value="1"/>
</dbReference>
<dbReference type="GO" id="GO:0046872">
    <property type="term" value="F:metal ion binding"/>
    <property type="evidence" value="ECO:0007669"/>
    <property type="project" value="InterPro"/>
</dbReference>
<keyword evidence="1 4" id="KW-0547">Nucleotide-binding</keyword>
<dbReference type="HAMAP" id="MF_01928">
    <property type="entry name" value="PurK"/>
    <property type="match status" value="1"/>
</dbReference>
<dbReference type="InterPro" id="IPR005875">
    <property type="entry name" value="PurK"/>
</dbReference>
<feature type="binding site" evidence="4">
    <location>
        <position position="185"/>
    </location>
    <ligand>
        <name>ATP</name>
        <dbReference type="ChEBI" id="CHEBI:30616"/>
    </ligand>
</feature>
<feature type="domain" description="ATP-grasp" evidence="6">
    <location>
        <begin position="112"/>
        <end position="294"/>
    </location>
</feature>
<comment type="function">
    <text evidence="5">Catalyzes the ATP-dependent conversion of 5-aminoimidazole ribonucleotide (AIR) and HCO(3)- to N5-carboxyaminoimidazole ribonucleotide (N5-CAIR).</text>
</comment>
<dbReference type="UniPathway" id="UPA00074">
    <property type="reaction ID" value="UER00942"/>
</dbReference>
<evidence type="ECO:0000256" key="4">
    <source>
        <dbReference type="HAMAP-Rule" id="MF_01928"/>
    </source>
</evidence>
<dbReference type="RefSeq" id="WP_160632388.1">
    <property type="nucleotide sequence ID" value="NZ_WWNE01000005.1"/>
</dbReference>
<dbReference type="InterPro" id="IPR011761">
    <property type="entry name" value="ATP-grasp"/>
</dbReference>
<comment type="function">
    <text evidence="4">Catalyzes the ATP-dependent conversion of 5-aminoimidazole ribonucleotide (AIR) and HCO(3)(-) to N5-carboxyaminoimidazole ribonucleotide (N5-CAIR).</text>
</comment>
<dbReference type="InterPro" id="IPR054350">
    <property type="entry name" value="PurT/PurK_preATP-grasp"/>
</dbReference>
<dbReference type="InterPro" id="IPR011054">
    <property type="entry name" value="Rudment_hybrid_motif"/>
</dbReference>
<organism evidence="7 8">
    <name type="scientific">Acidiluteibacter ferrifornacis</name>
    <dbReference type="NCBI Taxonomy" id="2692424"/>
    <lineage>
        <taxon>Bacteria</taxon>
        <taxon>Pseudomonadati</taxon>
        <taxon>Bacteroidota</taxon>
        <taxon>Flavobacteriia</taxon>
        <taxon>Flavobacteriales</taxon>
        <taxon>Cryomorphaceae</taxon>
        <taxon>Acidiluteibacter</taxon>
    </lineage>
</organism>
<dbReference type="Proteomes" id="UP000470771">
    <property type="component" value="Unassembled WGS sequence"/>
</dbReference>
<dbReference type="GO" id="GO:0005524">
    <property type="term" value="F:ATP binding"/>
    <property type="evidence" value="ECO:0007669"/>
    <property type="project" value="UniProtKB-UniRule"/>
</dbReference>
<gene>
    <name evidence="4 5" type="primary">purK</name>
    <name evidence="7" type="ORF">GQN54_04845</name>
</gene>
<feature type="binding site" evidence="4">
    <location>
        <position position="108"/>
    </location>
    <ligand>
        <name>ATP</name>
        <dbReference type="ChEBI" id="CHEBI:30616"/>
    </ligand>
</feature>
<dbReference type="InterPro" id="IPR013815">
    <property type="entry name" value="ATP_grasp_subdomain_1"/>
</dbReference>
<dbReference type="SUPFAM" id="SSF52440">
    <property type="entry name" value="PreATP-grasp domain"/>
    <property type="match status" value="1"/>
</dbReference>
<dbReference type="InterPro" id="IPR003135">
    <property type="entry name" value="ATP-grasp_carboxylate-amine"/>
</dbReference>
<dbReference type="PROSITE" id="PS50975">
    <property type="entry name" value="ATP_GRASP"/>
    <property type="match status" value="1"/>
</dbReference>
<evidence type="ECO:0000259" key="6">
    <source>
        <dbReference type="PROSITE" id="PS50975"/>
    </source>
</evidence>
<evidence type="ECO:0000256" key="1">
    <source>
        <dbReference type="ARBA" id="ARBA00022741"/>
    </source>
</evidence>
<dbReference type="Gene3D" id="3.40.50.20">
    <property type="match status" value="1"/>
</dbReference>
<feature type="binding site" evidence="4">
    <location>
        <begin position="264"/>
        <end position="265"/>
    </location>
    <ligand>
        <name>ATP</name>
        <dbReference type="ChEBI" id="CHEBI:30616"/>
    </ligand>
</feature>
<keyword evidence="2 4" id="KW-0658">Purine biosynthesis</keyword>
<sequence length="380" mass="42042">MKSIHSADFKIGLLGGGQLGRMMLQKAYDYNLFIAVLDPTREAPCHQLANEFIVGNFKDYDTVYNFGLSKDVITIEFEDVNSDALADLEAKGIKVFPQPKALKIIQDKGLQKEFFTKIGVPTSPYFIVKDKVEMAQKATQFPFFQKLRTSGYDGYGVQKINSKADISDAMEGPSMCELAVPMDKELSVIVARNESGEVKNFPVVELEFNPEANMVEYLFSPANISESIEKQAQELARKIIIELDMVGLLAVEFFLSTSGELLVNEIAPRPHNSGHQSIEGNYTSQFDQHIRSILNLPLGDTAATKPSVMVNLLGEKGFEGPAIYEGVNEAMAMKGVNIHLYGKATTKSFRKMGHVTIVAESLQEAKTIAKKVKETIKIKA</sequence>
<dbReference type="PANTHER" id="PTHR11609">
    <property type="entry name" value="PURINE BIOSYNTHESIS PROTEIN 6/7, PUR6/7"/>
    <property type="match status" value="1"/>
</dbReference>
<evidence type="ECO:0000256" key="2">
    <source>
        <dbReference type="ARBA" id="ARBA00022755"/>
    </source>
</evidence>
<accession>A0A6N9NJR0</accession>
<dbReference type="Pfam" id="PF22660">
    <property type="entry name" value="RS_preATP-grasp-like"/>
    <property type="match status" value="1"/>
</dbReference>
<dbReference type="AlphaFoldDB" id="A0A6N9NJR0"/>
<comment type="caution">
    <text evidence="4">Lacks conserved residue(s) required for the propagation of feature annotation.</text>
</comment>
<keyword evidence="8" id="KW-1185">Reference proteome</keyword>
<feature type="binding site" evidence="4">
    <location>
        <position position="146"/>
    </location>
    <ligand>
        <name>ATP</name>
        <dbReference type="ChEBI" id="CHEBI:30616"/>
    </ligand>
</feature>
<name>A0A6N9NJR0_9FLAO</name>